<evidence type="ECO:0008006" key="5">
    <source>
        <dbReference type="Google" id="ProtNLM"/>
    </source>
</evidence>
<sequence length="672" mass="67856">MNEVVGRGTVLAGRYRVLEPGSTDLPGTSLWEGNDQILDRPVRVRVLESGDVAQALDAARRAALVTDARLVRVLDVGMHEDTGYVVTEQVAGPSLDQLVARGPLTADQARALVGEVASALEVARRRGVHHLTLRPSSVHVAPDGRVLVTGLALDGALLGLTGGDARSTSRTDAVALVRLLYTALTGLWPSGAHLPATPAALPAAPVSEQGPVAPADLVAGVPNDLDTLCAVTLGVHVDGPHSPGEVVRELEPWGSIRTVGLSQAAEEMPAQQDWPIVGAAVAASSSVGPGPDVAPEYDYDDGPPTQAFTPPPPQAFTPPQVQRQSVRSAFADQALPGANLPGTPPPATPGRTSAFGPVGGLGTGPVLPPPGAGTPGTPVPPSAPLGAPGGAAPYAGPPAALPLPPAMPPAPARASAFGAAPGPSVPPPAFAPSGGAGPQQPAGGDLEWEDFGVEEAPRKRRSDPTAIVLGAVAVVVLIGVILAFRALFFGPDAGGSPAAQTTSSQGTQTSAEPSGSAGEPSASATTPVSGVAPVIASIQSVDPSDADGEHQEAVDRARDGDPSTFWYTMTYKADDFAGFKPGVALVLTLQETSTVSSVTLQVNGAGGNVQVRQSDAANPSGGTLLAEGTLGPETVLTFATPVDTSTVVLWFDRLPTAPDGGFRIELAEITLS</sequence>
<name>A0A512PI88_9CELL</name>
<accession>A0A512PI88</accession>
<feature type="compositionally biased region" description="Pro residues" evidence="1">
    <location>
        <begin position="366"/>
        <end position="383"/>
    </location>
</feature>
<dbReference type="Gene3D" id="3.30.200.20">
    <property type="entry name" value="Phosphorylase Kinase, domain 1"/>
    <property type="match status" value="1"/>
</dbReference>
<evidence type="ECO:0000256" key="1">
    <source>
        <dbReference type="SAM" id="MobiDB-lite"/>
    </source>
</evidence>
<dbReference type="InterPro" id="IPR011009">
    <property type="entry name" value="Kinase-like_dom_sf"/>
</dbReference>
<dbReference type="EMBL" id="BKAL01000017">
    <property type="protein sequence ID" value="GEP70906.1"/>
    <property type="molecule type" value="Genomic_DNA"/>
</dbReference>
<dbReference type="AlphaFoldDB" id="A0A512PI88"/>
<dbReference type="Gene3D" id="1.10.510.10">
    <property type="entry name" value="Transferase(Phosphotransferase) domain 1"/>
    <property type="match status" value="1"/>
</dbReference>
<feature type="region of interest" description="Disordered" evidence="1">
    <location>
        <begin position="406"/>
        <end position="446"/>
    </location>
</feature>
<feature type="compositionally biased region" description="Low complexity" evidence="1">
    <location>
        <begin position="412"/>
        <end position="422"/>
    </location>
</feature>
<feature type="region of interest" description="Disordered" evidence="1">
    <location>
        <begin position="283"/>
        <end position="391"/>
    </location>
</feature>
<reference evidence="3 4" key="1">
    <citation type="submission" date="2019-07" db="EMBL/GenBank/DDBJ databases">
        <title>Whole genome shotgun sequence of Cellulomonas soli NBRC 109434.</title>
        <authorList>
            <person name="Hosoyama A."/>
            <person name="Uohara A."/>
            <person name="Ohji S."/>
            <person name="Ichikawa N."/>
        </authorList>
    </citation>
    <scope>NUCLEOTIDE SEQUENCE [LARGE SCALE GENOMIC DNA]</scope>
    <source>
        <strain evidence="3 4">NBRC 109434</strain>
    </source>
</reference>
<dbReference type="RefSeq" id="WP_146954674.1">
    <property type="nucleotide sequence ID" value="NZ_BAABBJ010000013.1"/>
</dbReference>
<evidence type="ECO:0000313" key="4">
    <source>
        <dbReference type="Proteomes" id="UP000321798"/>
    </source>
</evidence>
<proteinExistence type="predicted"/>
<comment type="caution">
    <text evidence="3">The sequence shown here is derived from an EMBL/GenBank/DDBJ whole genome shotgun (WGS) entry which is preliminary data.</text>
</comment>
<protein>
    <recommendedName>
        <fullName evidence="5">Protein kinase domain-containing protein</fullName>
    </recommendedName>
</protein>
<feature type="transmembrane region" description="Helical" evidence="2">
    <location>
        <begin position="466"/>
        <end position="488"/>
    </location>
</feature>
<dbReference type="OrthoDB" id="9786339at2"/>
<dbReference type="Proteomes" id="UP000321798">
    <property type="component" value="Unassembled WGS sequence"/>
</dbReference>
<feature type="region of interest" description="Disordered" evidence="1">
    <location>
        <begin position="494"/>
        <end position="528"/>
    </location>
</feature>
<evidence type="ECO:0000256" key="2">
    <source>
        <dbReference type="SAM" id="Phobius"/>
    </source>
</evidence>
<keyword evidence="2" id="KW-0472">Membrane</keyword>
<gene>
    <name evidence="3" type="ORF">CSO01_36210</name>
</gene>
<feature type="compositionally biased region" description="Low complexity" evidence="1">
    <location>
        <begin position="498"/>
        <end position="524"/>
    </location>
</feature>
<organism evidence="3 4">
    <name type="scientific">Cellulomonas soli</name>
    <dbReference type="NCBI Taxonomy" id="931535"/>
    <lineage>
        <taxon>Bacteria</taxon>
        <taxon>Bacillati</taxon>
        <taxon>Actinomycetota</taxon>
        <taxon>Actinomycetes</taxon>
        <taxon>Micrococcales</taxon>
        <taxon>Cellulomonadaceae</taxon>
        <taxon>Cellulomonas</taxon>
    </lineage>
</organism>
<keyword evidence="2" id="KW-0812">Transmembrane</keyword>
<keyword evidence="2" id="KW-1133">Transmembrane helix</keyword>
<keyword evidence="4" id="KW-1185">Reference proteome</keyword>
<dbReference type="CDD" id="cd13973">
    <property type="entry name" value="PK_MviN-like"/>
    <property type="match status" value="1"/>
</dbReference>
<dbReference type="SUPFAM" id="SSF56112">
    <property type="entry name" value="Protein kinase-like (PK-like)"/>
    <property type="match status" value="1"/>
</dbReference>
<evidence type="ECO:0000313" key="3">
    <source>
        <dbReference type="EMBL" id="GEP70906.1"/>
    </source>
</evidence>